<name>A0ABP0QN05_9DINO</name>
<feature type="compositionally biased region" description="Basic and acidic residues" evidence="1">
    <location>
        <begin position="183"/>
        <end position="199"/>
    </location>
</feature>
<dbReference type="Gene3D" id="2.60.40.150">
    <property type="entry name" value="C2 domain"/>
    <property type="match status" value="1"/>
</dbReference>
<evidence type="ECO:0000313" key="3">
    <source>
        <dbReference type="EMBL" id="CAK9088376.1"/>
    </source>
</evidence>
<evidence type="ECO:0000256" key="1">
    <source>
        <dbReference type="SAM" id="MobiDB-lite"/>
    </source>
</evidence>
<keyword evidence="4" id="KW-1185">Reference proteome</keyword>
<feature type="domain" description="C2" evidence="2">
    <location>
        <begin position="32"/>
        <end position="166"/>
    </location>
</feature>
<accession>A0ABP0QN05</accession>
<dbReference type="Proteomes" id="UP001642464">
    <property type="component" value="Unassembled WGS sequence"/>
</dbReference>
<reference evidence="3 4" key="1">
    <citation type="submission" date="2024-02" db="EMBL/GenBank/DDBJ databases">
        <authorList>
            <person name="Chen Y."/>
            <person name="Shah S."/>
            <person name="Dougan E. K."/>
            <person name="Thang M."/>
            <person name="Chan C."/>
        </authorList>
    </citation>
    <scope>NUCLEOTIDE SEQUENCE [LARGE SCALE GENOMIC DNA]</scope>
</reference>
<proteinExistence type="predicted"/>
<dbReference type="Pfam" id="PF00168">
    <property type="entry name" value="C2"/>
    <property type="match status" value="1"/>
</dbReference>
<comment type="caution">
    <text evidence="3">The sequence shown here is derived from an EMBL/GenBank/DDBJ whole genome shotgun (WGS) entry which is preliminary data.</text>
</comment>
<organism evidence="3 4">
    <name type="scientific">Durusdinium trenchii</name>
    <dbReference type="NCBI Taxonomy" id="1381693"/>
    <lineage>
        <taxon>Eukaryota</taxon>
        <taxon>Sar</taxon>
        <taxon>Alveolata</taxon>
        <taxon>Dinophyceae</taxon>
        <taxon>Suessiales</taxon>
        <taxon>Symbiodiniaceae</taxon>
        <taxon>Durusdinium</taxon>
    </lineage>
</organism>
<evidence type="ECO:0000259" key="2">
    <source>
        <dbReference type="PROSITE" id="PS50004"/>
    </source>
</evidence>
<dbReference type="InterPro" id="IPR035892">
    <property type="entry name" value="C2_domain_sf"/>
</dbReference>
<evidence type="ECO:0000313" key="4">
    <source>
        <dbReference type="Proteomes" id="UP001642464"/>
    </source>
</evidence>
<gene>
    <name evidence="3" type="ORF">SCF082_LOCUS41737</name>
</gene>
<dbReference type="CDD" id="cd00030">
    <property type="entry name" value="C2"/>
    <property type="match status" value="1"/>
</dbReference>
<feature type="region of interest" description="Disordered" evidence="1">
    <location>
        <begin position="183"/>
        <end position="208"/>
    </location>
</feature>
<sequence>MFTNYGDERVKLLKKVQTKDDFSAKKWRCLTHPTRAMETLSPYAVLEAGQSRVGILAARDLTERDPGYFSTDTAPDSFVQGILDDFPLEKCKTTVARAKKEPMWIFTCEVEIMAPMSMLRFQVKDNRPETESCRVVVVADCGLATDDHRTRPLDRLTPSPWVKVREETKTEDQFQEFEKLGGVRGKGGKEKKEELEKKSSSTAITDVPDDDHETKLVQKKERYSCSQDRTMDAFQACVHSTADKAQELGLQTLGSAITEGGRKRRRNAGELYVSLRLKLLVSKVSSCFAYALDPPRLEHYGAWKQEVPGIRRAKVWTCPQLSC</sequence>
<protein>
    <submittedName>
        <fullName evidence="3">C2 domain-containing protein</fullName>
    </submittedName>
</protein>
<dbReference type="InterPro" id="IPR000008">
    <property type="entry name" value="C2_dom"/>
</dbReference>
<dbReference type="SUPFAM" id="SSF49562">
    <property type="entry name" value="C2 domain (Calcium/lipid-binding domain, CaLB)"/>
    <property type="match status" value="1"/>
</dbReference>
<dbReference type="PROSITE" id="PS50004">
    <property type="entry name" value="C2"/>
    <property type="match status" value="1"/>
</dbReference>
<dbReference type="EMBL" id="CAXAMM010039685">
    <property type="protein sequence ID" value="CAK9088376.1"/>
    <property type="molecule type" value="Genomic_DNA"/>
</dbReference>